<keyword evidence="9" id="KW-1185">Reference proteome</keyword>
<evidence type="ECO:0000313" key="8">
    <source>
        <dbReference type="EMBL" id="GAA0746888.1"/>
    </source>
</evidence>
<comment type="caution">
    <text evidence="8">The sequence shown here is derived from an EMBL/GenBank/DDBJ whole genome shotgun (WGS) entry which is preliminary data.</text>
</comment>
<evidence type="ECO:0000256" key="3">
    <source>
        <dbReference type="ARBA" id="ARBA00022692"/>
    </source>
</evidence>
<dbReference type="PANTHER" id="PTHR33545">
    <property type="entry name" value="UPF0750 MEMBRANE PROTEIN YITT-RELATED"/>
    <property type="match status" value="1"/>
</dbReference>
<keyword evidence="3 6" id="KW-0812">Transmembrane</keyword>
<evidence type="ECO:0000256" key="1">
    <source>
        <dbReference type="ARBA" id="ARBA00004651"/>
    </source>
</evidence>
<dbReference type="RefSeq" id="WP_343763814.1">
    <property type="nucleotide sequence ID" value="NZ_BAAACG010000019.1"/>
</dbReference>
<feature type="transmembrane region" description="Helical" evidence="6">
    <location>
        <begin position="103"/>
        <end position="135"/>
    </location>
</feature>
<keyword evidence="4 6" id="KW-1133">Transmembrane helix</keyword>
<name>A0ABP3V5A5_9CLOT</name>
<proteinExistence type="predicted"/>
<evidence type="ECO:0000256" key="6">
    <source>
        <dbReference type="SAM" id="Phobius"/>
    </source>
</evidence>
<feature type="transmembrane region" description="Helical" evidence="6">
    <location>
        <begin position="156"/>
        <end position="180"/>
    </location>
</feature>
<dbReference type="Pfam" id="PF10035">
    <property type="entry name" value="DUF2179"/>
    <property type="match status" value="1"/>
</dbReference>
<dbReference type="Gene3D" id="3.30.70.120">
    <property type="match status" value="1"/>
</dbReference>
<keyword evidence="2" id="KW-1003">Cell membrane</keyword>
<evidence type="ECO:0000256" key="5">
    <source>
        <dbReference type="ARBA" id="ARBA00023136"/>
    </source>
</evidence>
<dbReference type="PIRSF" id="PIRSF006483">
    <property type="entry name" value="Membrane_protein_YitT"/>
    <property type="match status" value="1"/>
</dbReference>
<protein>
    <submittedName>
        <fullName evidence="8">YitT family protein</fullName>
    </submittedName>
</protein>
<dbReference type="InterPro" id="IPR003740">
    <property type="entry name" value="YitT"/>
</dbReference>
<dbReference type="Proteomes" id="UP001501510">
    <property type="component" value="Unassembled WGS sequence"/>
</dbReference>
<reference evidence="9" key="1">
    <citation type="journal article" date="2019" name="Int. J. Syst. Evol. Microbiol.">
        <title>The Global Catalogue of Microorganisms (GCM) 10K type strain sequencing project: providing services to taxonomists for standard genome sequencing and annotation.</title>
        <authorList>
            <consortium name="The Broad Institute Genomics Platform"/>
            <consortium name="The Broad Institute Genome Sequencing Center for Infectious Disease"/>
            <person name="Wu L."/>
            <person name="Ma J."/>
        </authorList>
    </citation>
    <scope>NUCLEOTIDE SEQUENCE [LARGE SCALE GENOMIC DNA]</scope>
    <source>
        <strain evidence="9">JCM 1407</strain>
    </source>
</reference>
<gene>
    <name evidence="8" type="ORF">GCM10008906_35110</name>
</gene>
<keyword evidence="5 6" id="KW-0472">Membrane</keyword>
<feature type="transmembrane region" description="Helical" evidence="6">
    <location>
        <begin position="7"/>
        <end position="27"/>
    </location>
</feature>
<dbReference type="Pfam" id="PF02588">
    <property type="entry name" value="YitT_membrane"/>
    <property type="match status" value="1"/>
</dbReference>
<dbReference type="InterPro" id="IPR019264">
    <property type="entry name" value="DUF2179"/>
</dbReference>
<comment type="subcellular location">
    <subcellularLocation>
        <location evidence="1">Cell membrane</location>
        <topology evidence="1">Multi-pass membrane protein</topology>
    </subcellularLocation>
</comment>
<accession>A0ABP3V5A5</accession>
<evidence type="ECO:0000259" key="7">
    <source>
        <dbReference type="Pfam" id="PF10035"/>
    </source>
</evidence>
<feature type="transmembrane region" description="Helical" evidence="6">
    <location>
        <begin position="79"/>
        <end position="97"/>
    </location>
</feature>
<dbReference type="EMBL" id="BAAACG010000019">
    <property type="protein sequence ID" value="GAA0746888.1"/>
    <property type="molecule type" value="Genomic_DNA"/>
</dbReference>
<dbReference type="CDD" id="cd16380">
    <property type="entry name" value="YitT_C"/>
    <property type="match status" value="1"/>
</dbReference>
<evidence type="ECO:0000256" key="2">
    <source>
        <dbReference type="ARBA" id="ARBA00022475"/>
    </source>
</evidence>
<dbReference type="InterPro" id="IPR015867">
    <property type="entry name" value="N-reg_PII/ATP_PRibTrfase_C"/>
</dbReference>
<dbReference type="PANTHER" id="PTHR33545:SF5">
    <property type="entry name" value="UPF0750 MEMBRANE PROTEIN YITT"/>
    <property type="match status" value="1"/>
</dbReference>
<feature type="transmembrane region" description="Helical" evidence="6">
    <location>
        <begin position="47"/>
        <end position="67"/>
    </location>
</feature>
<evidence type="ECO:0000256" key="4">
    <source>
        <dbReference type="ARBA" id="ARBA00022989"/>
    </source>
</evidence>
<organism evidence="8 9">
    <name type="scientific">Clostridium oceanicum</name>
    <dbReference type="NCBI Taxonomy" id="1543"/>
    <lineage>
        <taxon>Bacteria</taxon>
        <taxon>Bacillati</taxon>
        <taxon>Bacillota</taxon>
        <taxon>Clostridia</taxon>
        <taxon>Eubacteriales</taxon>
        <taxon>Clostridiaceae</taxon>
        <taxon>Clostridium</taxon>
    </lineage>
</organism>
<evidence type="ECO:0000313" key="9">
    <source>
        <dbReference type="Proteomes" id="UP001501510"/>
    </source>
</evidence>
<sequence>MKNVIKEYLIMTIGCILLAASIAVILIPNRIGTGGVTGIATSLNALIGVKVGIAIIAINVPLFFVSYKLIGINFTMKTGFLVVLSSFLIDFLGKFNVPSLNDMFLSALLCGILMGAGYGLIFMAGGSTGGTDILAKAIKKKFPQIPLSRILLSQDILVYILVGYVFGIKSILYALVMSFARGKTMDIVQEGISSSKQCIIICENHKKVLKEIQFKLSRGVTIVDATGGYLNNEKKLLYVVVQNRELNNLRRIIKEVEPSAFMTVSSVTEILGKYRQNNII</sequence>
<dbReference type="InterPro" id="IPR051461">
    <property type="entry name" value="UPF0750_membrane"/>
</dbReference>
<feature type="domain" description="DUF2179" evidence="7">
    <location>
        <begin position="218"/>
        <end position="272"/>
    </location>
</feature>